<feature type="compositionally biased region" description="Pro residues" evidence="1">
    <location>
        <begin position="20"/>
        <end position="34"/>
    </location>
</feature>
<name>A0AAD7FMQ3_9AGAR</name>
<feature type="region of interest" description="Disordered" evidence="1">
    <location>
        <begin position="1"/>
        <end position="53"/>
    </location>
</feature>
<gene>
    <name evidence="2" type="ORF">FB45DRAFT_510414</name>
</gene>
<dbReference type="Proteomes" id="UP001221142">
    <property type="component" value="Unassembled WGS sequence"/>
</dbReference>
<feature type="compositionally biased region" description="Low complexity" evidence="1">
    <location>
        <begin position="35"/>
        <end position="51"/>
    </location>
</feature>
<proteinExistence type="predicted"/>
<evidence type="ECO:0000256" key="1">
    <source>
        <dbReference type="SAM" id="MobiDB-lite"/>
    </source>
</evidence>
<dbReference type="AlphaFoldDB" id="A0AAD7FMQ3"/>
<feature type="region of interest" description="Disordered" evidence="1">
    <location>
        <begin position="178"/>
        <end position="234"/>
    </location>
</feature>
<sequence>MATFHTPHSSRPRPGQHSDLPPPPPSLLPPPPALPSTFSSASQSSPAPRLSTRSELKVNWEKILPLIADCVQARKAHQEALDDKIEFGKILGSEYYRKLSETDAAKINEEHERLDEIGKEKGKIVVAKIKSLGETDWWPVGPNEGSADDYRNMVEYAKELAETAKSMHEQYLKNANDLTLPVEPDPRPLKRRRLSDAAVPPMQPADYGRFGEAPGEAGGPGRAHWRHSEPNHLL</sequence>
<accession>A0AAD7FMQ3</accession>
<dbReference type="EMBL" id="JARKIF010000008">
    <property type="protein sequence ID" value="KAJ7632631.1"/>
    <property type="molecule type" value="Genomic_DNA"/>
</dbReference>
<protein>
    <submittedName>
        <fullName evidence="2">Uncharacterized protein</fullName>
    </submittedName>
</protein>
<comment type="caution">
    <text evidence="2">The sequence shown here is derived from an EMBL/GenBank/DDBJ whole genome shotgun (WGS) entry which is preliminary data.</text>
</comment>
<keyword evidence="3" id="KW-1185">Reference proteome</keyword>
<organism evidence="2 3">
    <name type="scientific">Roridomyces roridus</name>
    <dbReference type="NCBI Taxonomy" id="1738132"/>
    <lineage>
        <taxon>Eukaryota</taxon>
        <taxon>Fungi</taxon>
        <taxon>Dikarya</taxon>
        <taxon>Basidiomycota</taxon>
        <taxon>Agaricomycotina</taxon>
        <taxon>Agaricomycetes</taxon>
        <taxon>Agaricomycetidae</taxon>
        <taxon>Agaricales</taxon>
        <taxon>Marasmiineae</taxon>
        <taxon>Mycenaceae</taxon>
        <taxon>Roridomyces</taxon>
    </lineage>
</organism>
<evidence type="ECO:0000313" key="2">
    <source>
        <dbReference type="EMBL" id="KAJ7632631.1"/>
    </source>
</evidence>
<evidence type="ECO:0000313" key="3">
    <source>
        <dbReference type="Proteomes" id="UP001221142"/>
    </source>
</evidence>
<reference evidence="2" key="1">
    <citation type="submission" date="2023-03" db="EMBL/GenBank/DDBJ databases">
        <title>Massive genome expansion in bonnet fungi (Mycena s.s.) driven by repeated elements and novel gene families across ecological guilds.</title>
        <authorList>
            <consortium name="Lawrence Berkeley National Laboratory"/>
            <person name="Harder C.B."/>
            <person name="Miyauchi S."/>
            <person name="Viragh M."/>
            <person name="Kuo A."/>
            <person name="Thoen E."/>
            <person name="Andreopoulos B."/>
            <person name="Lu D."/>
            <person name="Skrede I."/>
            <person name="Drula E."/>
            <person name="Henrissat B."/>
            <person name="Morin E."/>
            <person name="Kohler A."/>
            <person name="Barry K."/>
            <person name="LaButti K."/>
            <person name="Morin E."/>
            <person name="Salamov A."/>
            <person name="Lipzen A."/>
            <person name="Mereny Z."/>
            <person name="Hegedus B."/>
            <person name="Baldrian P."/>
            <person name="Stursova M."/>
            <person name="Weitz H."/>
            <person name="Taylor A."/>
            <person name="Grigoriev I.V."/>
            <person name="Nagy L.G."/>
            <person name="Martin F."/>
            <person name="Kauserud H."/>
        </authorList>
    </citation>
    <scope>NUCLEOTIDE SEQUENCE</scope>
    <source>
        <strain evidence="2">9284</strain>
    </source>
</reference>